<comment type="subcellular location">
    <subcellularLocation>
        <location evidence="1">Cell membrane</location>
        <topology evidence="1">Multi-pass membrane protein</topology>
    </subcellularLocation>
</comment>
<sequence length="444" mass="45237">MTAMTPPPSATTGRLTRVTLIGPRRRIDLVLPSEEPIGTLLPEMVAMVGYRPAGEPRGYQVSRLDGQVLEPGSSLRRAGVADGALLRIDPLTEAPPAAIVHDVSDEVADDLARRRGRWNEAARRWTATGAVVAAATLATVLAAATAPPAALAAAGLLALLAGAALAVLGPRAVGISVLLGGSAVALTAVPSLTAAWPQRWAWWAVGVGVTVITLGVATRQHRAGLLGGGTLLALLTLWAAMLALGLPLARTAAVMALVTVAALGVLPRVAMLASGLTRLDDRQSGEAPVTRRAAESAVDAAHRGLALACVATAASGALAGWVLAWAATGWTVALACLLGIAVLLRLRAFPLTVEVVGLVAASFVVATGLIGRWVVAAPAQRWGGVAAAAGIAAVGLVVLGYQPESHVRARARQFADRLEGLAVVALVPVAVGVFGVYSRLLDTF</sequence>
<feature type="transmembrane region" description="Helical" evidence="7">
    <location>
        <begin position="200"/>
        <end position="218"/>
    </location>
</feature>
<proteinExistence type="inferred from homology"/>
<feature type="transmembrane region" description="Helical" evidence="7">
    <location>
        <begin position="252"/>
        <end position="273"/>
    </location>
</feature>
<feature type="transmembrane region" description="Helical" evidence="7">
    <location>
        <begin position="125"/>
        <end position="144"/>
    </location>
</feature>
<accession>A0A4D4JD15</accession>
<keyword evidence="5 7" id="KW-1133">Transmembrane helix</keyword>
<keyword evidence="6 7" id="KW-0472">Membrane</keyword>
<dbReference type="Proteomes" id="UP000298860">
    <property type="component" value="Unassembled WGS sequence"/>
</dbReference>
<keyword evidence="10" id="KW-1185">Reference proteome</keyword>
<feature type="transmembrane region" description="Helical" evidence="7">
    <location>
        <begin position="381"/>
        <end position="401"/>
    </location>
</feature>
<protein>
    <recommendedName>
        <fullName evidence="8">EccD-like transmembrane domain-containing protein</fullName>
    </recommendedName>
</protein>
<gene>
    <name evidence="9" type="ORF">GTS_51570</name>
</gene>
<dbReference type="GO" id="GO:0005886">
    <property type="term" value="C:plasma membrane"/>
    <property type="evidence" value="ECO:0007669"/>
    <property type="project" value="UniProtKB-SubCell"/>
</dbReference>
<evidence type="ECO:0000256" key="3">
    <source>
        <dbReference type="ARBA" id="ARBA00022475"/>
    </source>
</evidence>
<dbReference type="AlphaFoldDB" id="A0A4D4JD15"/>
<dbReference type="Gene3D" id="3.10.20.90">
    <property type="entry name" value="Phosphatidylinositol 3-kinase Catalytic Subunit, Chain A, domain 1"/>
    <property type="match status" value="1"/>
</dbReference>
<evidence type="ECO:0000256" key="4">
    <source>
        <dbReference type="ARBA" id="ARBA00022692"/>
    </source>
</evidence>
<keyword evidence="3" id="KW-1003">Cell membrane</keyword>
<dbReference type="Pfam" id="PF19053">
    <property type="entry name" value="EccD"/>
    <property type="match status" value="1"/>
</dbReference>
<evidence type="ECO:0000256" key="2">
    <source>
        <dbReference type="ARBA" id="ARBA00006162"/>
    </source>
</evidence>
<evidence type="ECO:0000256" key="7">
    <source>
        <dbReference type="SAM" id="Phobius"/>
    </source>
</evidence>
<comment type="similarity">
    <text evidence="2">Belongs to the EccD/Snm4 family.</text>
</comment>
<dbReference type="InterPro" id="IPR006707">
    <property type="entry name" value="T7SS_EccD"/>
</dbReference>
<evidence type="ECO:0000256" key="5">
    <source>
        <dbReference type="ARBA" id="ARBA00022989"/>
    </source>
</evidence>
<feature type="transmembrane region" description="Helical" evidence="7">
    <location>
        <begin position="150"/>
        <end position="168"/>
    </location>
</feature>
<keyword evidence="4 7" id="KW-0812">Transmembrane</keyword>
<dbReference type="Pfam" id="PF08817">
    <property type="entry name" value="YukD"/>
    <property type="match status" value="1"/>
</dbReference>
<dbReference type="RefSeq" id="WP_225978753.1">
    <property type="nucleotide sequence ID" value="NZ_BJFL01000045.1"/>
</dbReference>
<feature type="transmembrane region" description="Helical" evidence="7">
    <location>
        <begin position="421"/>
        <end position="440"/>
    </location>
</feature>
<organism evidence="9 10">
    <name type="scientific">Gandjariella thermophila</name>
    <dbReference type="NCBI Taxonomy" id="1931992"/>
    <lineage>
        <taxon>Bacteria</taxon>
        <taxon>Bacillati</taxon>
        <taxon>Actinomycetota</taxon>
        <taxon>Actinomycetes</taxon>
        <taxon>Pseudonocardiales</taxon>
        <taxon>Pseudonocardiaceae</taxon>
        <taxon>Gandjariella</taxon>
    </lineage>
</organism>
<comment type="caution">
    <text evidence="9">The sequence shown here is derived from an EMBL/GenBank/DDBJ whole genome shotgun (WGS) entry which is preliminary data.</text>
</comment>
<feature type="transmembrane region" description="Helical" evidence="7">
    <location>
        <begin position="175"/>
        <end position="194"/>
    </location>
</feature>
<feature type="transmembrane region" description="Helical" evidence="7">
    <location>
        <begin position="330"/>
        <end position="348"/>
    </location>
</feature>
<evidence type="ECO:0000256" key="6">
    <source>
        <dbReference type="ARBA" id="ARBA00023136"/>
    </source>
</evidence>
<dbReference type="EMBL" id="BJFL01000045">
    <property type="protein sequence ID" value="GDY33524.1"/>
    <property type="molecule type" value="Genomic_DNA"/>
</dbReference>
<feature type="transmembrane region" description="Helical" evidence="7">
    <location>
        <begin position="355"/>
        <end position="375"/>
    </location>
</feature>
<evidence type="ECO:0000256" key="1">
    <source>
        <dbReference type="ARBA" id="ARBA00004651"/>
    </source>
</evidence>
<evidence type="ECO:0000313" key="10">
    <source>
        <dbReference type="Proteomes" id="UP000298860"/>
    </source>
</evidence>
<evidence type="ECO:0000313" key="9">
    <source>
        <dbReference type="EMBL" id="GDY33524.1"/>
    </source>
</evidence>
<feature type="domain" description="EccD-like transmembrane" evidence="8">
    <location>
        <begin position="123"/>
        <end position="440"/>
    </location>
</feature>
<name>A0A4D4JD15_9PSEU</name>
<dbReference type="InterPro" id="IPR024962">
    <property type="entry name" value="YukD-like"/>
</dbReference>
<feature type="transmembrane region" description="Helical" evidence="7">
    <location>
        <begin position="225"/>
        <end position="246"/>
    </location>
</feature>
<reference evidence="10" key="1">
    <citation type="submission" date="2019-04" db="EMBL/GenBank/DDBJ databases">
        <title>Draft genome sequence of Pseudonocardiaceae bacterium SL3-2-4.</title>
        <authorList>
            <person name="Ningsih F."/>
            <person name="Yokota A."/>
            <person name="Sakai Y."/>
            <person name="Nanatani K."/>
            <person name="Yabe S."/>
            <person name="Oetari A."/>
            <person name="Sjamsuridzal W."/>
        </authorList>
    </citation>
    <scope>NUCLEOTIDE SEQUENCE [LARGE SCALE GENOMIC DNA]</scope>
    <source>
        <strain evidence="10">SL3-2-4</strain>
    </source>
</reference>
<dbReference type="NCBIfam" id="TIGR03920">
    <property type="entry name" value="T7SS_EccD"/>
    <property type="match status" value="1"/>
</dbReference>
<dbReference type="InterPro" id="IPR044049">
    <property type="entry name" value="EccD_transm"/>
</dbReference>
<evidence type="ECO:0000259" key="8">
    <source>
        <dbReference type="Pfam" id="PF19053"/>
    </source>
</evidence>